<comment type="caution">
    <text evidence="2">The sequence shown here is derived from an EMBL/GenBank/DDBJ whole genome shotgun (WGS) entry which is preliminary data.</text>
</comment>
<dbReference type="AlphaFoldDB" id="A0A2P2DIG8"/>
<dbReference type="Gene3D" id="1.25.40.10">
    <property type="entry name" value="Tetratricopeptide repeat domain"/>
    <property type="match status" value="1"/>
</dbReference>
<dbReference type="InterPro" id="IPR011990">
    <property type="entry name" value="TPR-like_helical_dom_sf"/>
</dbReference>
<dbReference type="EMBL" id="BFAZ01000012">
    <property type="protein sequence ID" value="GBF44457.1"/>
    <property type="molecule type" value="Genomic_DNA"/>
</dbReference>
<dbReference type="SUPFAM" id="SSF48452">
    <property type="entry name" value="TPR-like"/>
    <property type="match status" value="1"/>
</dbReference>
<reference evidence="3" key="1">
    <citation type="journal article" date="2019" name="Microbiol. Immunol.">
        <title>Molecular and phenotypic characterization of Leptospira johnsonii sp. nov., Leptospira ellinghausenii sp. nov. and Leptospira ryugenii sp. nov. isolated from soil and water in Japan.</title>
        <authorList>
            <person name="Masuzawa T."/>
            <person name="Saito M."/>
            <person name="Nakao R."/>
            <person name="Nikaido Y."/>
            <person name="Matsumoto M."/>
            <person name="Ogawa M."/>
            <person name="Yokoyama M."/>
            <person name="Hidaka Y."/>
            <person name="Tomita J."/>
            <person name="Sakakibara K."/>
            <person name="Suzuki K."/>
            <person name="Yasuda S."/>
            <person name="Sato H."/>
            <person name="Yamaguchi M."/>
            <person name="Yoshida S.I."/>
            <person name="Koizumi N."/>
            <person name="Kawamura Y."/>
        </authorList>
    </citation>
    <scope>NUCLEOTIDE SEQUENCE [LARGE SCALE GENOMIC DNA]</scope>
    <source>
        <strain evidence="3">E18</strain>
    </source>
</reference>
<feature type="domain" description="LA2681-like HEPN" evidence="1">
    <location>
        <begin position="299"/>
        <end position="481"/>
    </location>
</feature>
<organism evidence="2 3">
    <name type="scientific">Leptospira ellinghausenii</name>
    <dbReference type="NCBI Taxonomy" id="1917822"/>
    <lineage>
        <taxon>Bacteria</taxon>
        <taxon>Pseudomonadati</taxon>
        <taxon>Spirochaetota</taxon>
        <taxon>Spirochaetia</taxon>
        <taxon>Leptospirales</taxon>
        <taxon>Leptospiraceae</taxon>
        <taxon>Leptospira</taxon>
    </lineage>
</organism>
<name>A0A2P2DIG8_9LEPT</name>
<proteinExistence type="predicted"/>
<dbReference type="RefSeq" id="WP_108961426.1">
    <property type="nucleotide sequence ID" value="NZ_BFAZ01000012.1"/>
</dbReference>
<sequence>MDKSEIKKEYSKLYNKVQEKDLSEGQFFEWLSQNERKFRSNEYYANSINGFISDIGFDINSEKVLKCAISRMNETYIESNKSNFDMGNTYLRLGQLKIQSHDSFNILIDSDCFRKGAKALLKVSADDKDYFLRSRTNYANVLKTYGRIYEALLIYDEILEVDPNFGIALVNQATGWLSYIKLYPSEHKPTLLLKKAHENLNRSLDDPRLVSIAGEGILTFVQENIKYIENYLSVRELKAIKAKNPPFLMSKYQRFCITNNLYLNFDLGYYYDKDSLRDSFFPHAIESLEESLQSPGMSKKTYYTFQIFNQILEDFSTARLIYFESSDISLRNYDNNVNFIYALDYSRNSHRYGKIKASFTLLSNCLDKIAHLIRFYFKSIESSQDLYFNWLTSTEFKTILKQEKKKQLLALHSLALDFQRNEIFHSFKSIRNRLTHSFVKVTVLRNPMNEEEISNDDLKIKWLDLCQRVKAALYYSILAIEPNREETTLNLPLYATFQHGIY</sequence>
<protein>
    <recommendedName>
        <fullName evidence="1">LA2681-like HEPN domain-containing protein</fullName>
    </recommendedName>
</protein>
<keyword evidence="3" id="KW-1185">Reference proteome</keyword>
<dbReference type="Pfam" id="PF18733">
    <property type="entry name" value="HEPN_LA2681"/>
    <property type="match status" value="1"/>
</dbReference>
<dbReference type="Proteomes" id="UP000245206">
    <property type="component" value="Unassembled WGS sequence"/>
</dbReference>
<dbReference type="OrthoDB" id="108555at2"/>
<evidence type="ECO:0000313" key="3">
    <source>
        <dbReference type="Proteomes" id="UP000245206"/>
    </source>
</evidence>
<accession>A0A2P2DIG8</accession>
<dbReference type="InterPro" id="IPR040826">
    <property type="entry name" value="HEPN_LA2681"/>
</dbReference>
<evidence type="ECO:0000259" key="1">
    <source>
        <dbReference type="Pfam" id="PF18733"/>
    </source>
</evidence>
<evidence type="ECO:0000313" key="2">
    <source>
        <dbReference type="EMBL" id="GBF44457.1"/>
    </source>
</evidence>
<gene>
    <name evidence="2" type="ORF">LPTSP2_37600</name>
</gene>